<feature type="transmembrane region" description="Helical" evidence="3">
    <location>
        <begin position="14"/>
        <end position="34"/>
    </location>
</feature>
<dbReference type="GO" id="GO:0006487">
    <property type="term" value="P:protein N-linked glycosylation"/>
    <property type="evidence" value="ECO:0007669"/>
    <property type="project" value="TreeGrafter"/>
</dbReference>
<evidence type="ECO:0000256" key="2">
    <source>
        <dbReference type="SAM" id="Coils"/>
    </source>
</evidence>
<dbReference type="SUPFAM" id="SSF53448">
    <property type="entry name" value="Nucleotide-diphospho-sugar transferases"/>
    <property type="match status" value="1"/>
</dbReference>
<keyword evidence="5" id="KW-1185">Reference proteome</keyword>
<dbReference type="Pfam" id="PF04488">
    <property type="entry name" value="Gly_transf_sug"/>
    <property type="match status" value="1"/>
</dbReference>
<evidence type="ECO:0000313" key="4">
    <source>
        <dbReference type="EMBL" id="OBA28090.1"/>
    </source>
</evidence>
<dbReference type="Proteomes" id="UP000092321">
    <property type="component" value="Unassembled WGS sequence"/>
</dbReference>
<dbReference type="InterPro" id="IPR007577">
    <property type="entry name" value="GlycoTrfase_DXD_sugar-bd_CS"/>
</dbReference>
<evidence type="ECO:0000256" key="3">
    <source>
        <dbReference type="SAM" id="Phobius"/>
    </source>
</evidence>
<dbReference type="PANTHER" id="PTHR31834:SF11">
    <property type="entry name" value="GLYCOSYLTRANSFERASE HOC1-RELATED"/>
    <property type="match status" value="1"/>
</dbReference>
<keyword evidence="3" id="KW-0812">Transmembrane</keyword>
<feature type="coiled-coil region" evidence="2">
    <location>
        <begin position="67"/>
        <end position="109"/>
    </location>
</feature>
<comment type="similarity">
    <text evidence="1">Belongs to the glycosyltransferase 32 family.</text>
</comment>
<dbReference type="InterPro" id="IPR039367">
    <property type="entry name" value="Och1-like"/>
</dbReference>
<keyword evidence="3" id="KW-1133">Transmembrane helix</keyword>
<evidence type="ECO:0000256" key="1">
    <source>
        <dbReference type="ARBA" id="ARBA00009003"/>
    </source>
</evidence>
<proteinExistence type="inferred from homology"/>
<dbReference type="InterPro" id="IPR029044">
    <property type="entry name" value="Nucleotide-diphossugar_trans"/>
</dbReference>
<dbReference type="PANTHER" id="PTHR31834">
    <property type="entry name" value="INITIATION-SPECIFIC ALPHA-1,6-MANNOSYLTRANSFERASE"/>
    <property type="match status" value="1"/>
</dbReference>
<comment type="caution">
    <text evidence="4">The sequence shown here is derived from an EMBL/GenBank/DDBJ whole genome shotgun (WGS) entry which is preliminary data.</text>
</comment>
<evidence type="ECO:0008006" key="6">
    <source>
        <dbReference type="Google" id="ProtNLM"/>
    </source>
</evidence>
<dbReference type="EMBL" id="LXPE01000005">
    <property type="protein sequence ID" value="OBA28090.1"/>
    <property type="molecule type" value="Genomic_DNA"/>
</dbReference>
<keyword evidence="3" id="KW-0472">Membrane</keyword>
<accession>A0A1B7TH73</accession>
<evidence type="ECO:0000313" key="5">
    <source>
        <dbReference type="Proteomes" id="UP000092321"/>
    </source>
</evidence>
<dbReference type="GO" id="GO:0000136">
    <property type="term" value="C:mannan polymerase complex"/>
    <property type="evidence" value="ECO:0007669"/>
    <property type="project" value="TreeGrafter"/>
</dbReference>
<dbReference type="OrthoDB" id="411251at2759"/>
<dbReference type="GO" id="GO:0000009">
    <property type="term" value="F:alpha-1,6-mannosyltransferase activity"/>
    <property type="evidence" value="ECO:0007669"/>
    <property type="project" value="InterPro"/>
</dbReference>
<sequence>MAAVKQKSLNLKKIFTFIILPLCVLVFILIRLIGNSSPTDLQTVLQNLPKEITDSISSASNSKNQYNEDMMNKFKELSEQLMEQNIRQQALLEAQRHQLESKINDLKQLPETATLREKLTWVYGYELTKKFPAYIWQTWNEDIEKNEELNMFHQNWINKNPGFVLEVINDDIMSLLVYHYYNSVPEVIEAFDSLPTAMLKADFFRFLILYVKGGVFADIDTNPLQPVPNWIPENVSPKEIGILIGIEVDFKTPEWKGKYNRRLQFGTSIIQAKPKHPVIREIIAKITETTLLKKQYKVDDLSIKDDLSIMNWTGIGTFTDVVMAYFNDYIQSGVDAKITWRDFHDLTLPKLVGDILVAPIVSFNSPPVESISNNDEYKALYFVQHKGMKTWKTAMPEDSNNKAF</sequence>
<protein>
    <recommendedName>
        <fullName evidence="6">Glycosyltransferase family 32 protein</fullName>
    </recommendedName>
</protein>
<reference evidence="5" key="1">
    <citation type="journal article" date="2016" name="Proc. Natl. Acad. Sci. U.S.A.">
        <title>Comparative genomics of biotechnologically important yeasts.</title>
        <authorList>
            <person name="Riley R."/>
            <person name="Haridas S."/>
            <person name="Wolfe K.H."/>
            <person name="Lopes M.R."/>
            <person name="Hittinger C.T."/>
            <person name="Goeker M."/>
            <person name="Salamov A.A."/>
            <person name="Wisecaver J.H."/>
            <person name="Long T.M."/>
            <person name="Calvey C.H."/>
            <person name="Aerts A.L."/>
            <person name="Barry K.W."/>
            <person name="Choi C."/>
            <person name="Clum A."/>
            <person name="Coughlan A.Y."/>
            <person name="Deshpande S."/>
            <person name="Douglass A.P."/>
            <person name="Hanson S.J."/>
            <person name="Klenk H.-P."/>
            <person name="LaButti K.M."/>
            <person name="Lapidus A."/>
            <person name="Lindquist E.A."/>
            <person name="Lipzen A.M."/>
            <person name="Meier-Kolthoff J.P."/>
            <person name="Ohm R.A."/>
            <person name="Otillar R.P."/>
            <person name="Pangilinan J.L."/>
            <person name="Peng Y."/>
            <person name="Rokas A."/>
            <person name="Rosa C.A."/>
            <person name="Scheuner C."/>
            <person name="Sibirny A.A."/>
            <person name="Slot J.C."/>
            <person name="Stielow J.B."/>
            <person name="Sun H."/>
            <person name="Kurtzman C.P."/>
            <person name="Blackwell M."/>
            <person name="Grigoriev I.V."/>
            <person name="Jeffries T.W."/>
        </authorList>
    </citation>
    <scope>NUCLEOTIDE SEQUENCE [LARGE SCALE GENOMIC DNA]</scope>
    <source>
        <strain evidence="5">NRRL Y-1626</strain>
    </source>
</reference>
<name>A0A1B7TH73_9ASCO</name>
<dbReference type="AlphaFoldDB" id="A0A1B7TH73"/>
<organism evidence="4 5">
    <name type="scientific">Hanseniaspora valbyensis NRRL Y-1626</name>
    <dbReference type="NCBI Taxonomy" id="766949"/>
    <lineage>
        <taxon>Eukaryota</taxon>
        <taxon>Fungi</taxon>
        <taxon>Dikarya</taxon>
        <taxon>Ascomycota</taxon>
        <taxon>Saccharomycotina</taxon>
        <taxon>Saccharomycetes</taxon>
        <taxon>Saccharomycodales</taxon>
        <taxon>Saccharomycodaceae</taxon>
        <taxon>Hanseniaspora</taxon>
    </lineage>
</organism>
<gene>
    <name evidence="4" type="ORF">HANVADRAFT_51805</name>
</gene>
<keyword evidence="2" id="KW-0175">Coiled coil</keyword>
<dbReference type="Gene3D" id="3.90.550.20">
    <property type="match status" value="1"/>
</dbReference>